<feature type="compositionally biased region" description="Polar residues" evidence="1">
    <location>
        <begin position="139"/>
        <end position="153"/>
    </location>
</feature>
<sequence>MIGDMGGMMKGMDELMQGMQELEGGAGSGGGQGEPPSMSGSQGPGGGLQGLEQEVQQALQGLTSELGGGQSGGGAGQVGGGQGGQGGGLEQLAQELQQLLGGQGQGGGAPSAGGQGGGSGSQPAAFSGNESSALPDLNNLISDASGDSGSSRPTHVGGDLERLRGEVQTAMQNGQMSEQSGAKALADIGSGNIQGVEQDLTGTSGPVTQQAQASADGNPLAAMM</sequence>
<feature type="compositionally biased region" description="Polar residues" evidence="1">
    <location>
        <begin position="169"/>
        <end position="180"/>
    </location>
</feature>
<evidence type="ECO:0000313" key="2">
    <source>
        <dbReference type="EMBL" id="MBB6144768.1"/>
    </source>
</evidence>
<keyword evidence="3" id="KW-1185">Reference proteome</keyword>
<dbReference type="EMBL" id="JACHEK010000005">
    <property type="protein sequence ID" value="MBB6144768.1"/>
    <property type="molecule type" value="Genomic_DNA"/>
</dbReference>
<organism evidence="2 3">
    <name type="scientific">Silvibacterium bohemicum</name>
    <dbReference type="NCBI Taxonomy" id="1577686"/>
    <lineage>
        <taxon>Bacteria</taxon>
        <taxon>Pseudomonadati</taxon>
        <taxon>Acidobacteriota</taxon>
        <taxon>Terriglobia</taxon>
        <taxon>Terriglobales</taxon>
        <taxon>Acidobacteriaceae</taxon>
        <taxon>Silvibacterium</taxon>
    </lineage>
</organism>
<feature type="compositionally biased region" description="Gly residues" evidence="1">
    <location>
        <begin position="66"/>
        <end position="89"/>
    </location>
</feature>
<feature type="region of interest" description="Disordered" evidence="1">
    <location>
        <begin position="17"/>
        <end position="224"/>
    </location>
</feature>
<feature type="compositionally biased region" description="Gly residues" evidence="1">
    <location>
        <begin position="24"/>
        <end position="33"/>
    </location>
</feature>
<evidence type="ECO:0000313" key="3">
    <source>
        <dbReference type="Proteomes" id="UP000538666"/>
    </source>
</evidence>
<accession>A0A841K297</accession>
<comment type="caution">
    <text evidence="2">The sequence shown here is derived from an EMBL/GenBank/DDBJ whole genome shotgun (WGS) entry which is preliminary data.</text>
</comment>
<dbReference type="Proteomes" id="UP000538666">
    <property type="component" value="Unassembled WGS sequence"/>
</dbReference>
<reference evidence="2 3" key="1">
    <citation type="submission" date="2020-08" db="EMBL/GenBank/DDBJ databases">
        <title>Genomic Encyclopedia of Type Strains, Phase IV (KMG-IV): sequencing the most valuable type-strain genomes for metagenomic binning, comparative biology and taxonomic classification.</title>
        <authorList>
            <person name="Goeker M."/>
        </authorList>
    </citation>
    <scope>NUCLEOTIDE SEQUENCE [LARGE SCALE GENOMIC DNA]</scope>
    <source>
        <strain evidence="2 3">DSM 103733</strain>
    </source>
</reference>
<name>A0A841K297_9BACT</name>
<proteinExistence type="predicted"/>
<gene>
    <name evidence="2" type="ORF">HNQ77_002724</name>
</gene>
<dbReference type="AlphaFoldDB" id="A0A841K297"/>
<feature type="compositionally biased region" description="Gly residues" evidence="1">
    <location>
        <begin position="101"/>
        <end position="120"/>
    </location>
</feature>
<feature type="compositionally biased region" description="Polar residues" evidence="1">
    <location>
        <begin position="191"/>
        <end position="215"/>
    </location>
</feature>
<feature type="compositionally biased region" description="Low complexity" evidence="1">
    <location>
        <begin position="50"/>
        <end position="65"/>
    </location>
</feature>
<evidence type="ECO:0000256" key="1">
    <source>
        <dbReference type="SAM" id="MobiDB-lite"/>
    </source>
</evidence>
<feature type="compositionally biased region" description="Low complexity" evidence="1">
    <location>
        <begin position="90"/>
        <end position="100"/>
    </location>
</feature>
<protein>
    <submittedName>
        <fullName evidence="2">Uncharacterized protein</fullName>
    </submittedName>
</protein>